<comment type="caution">
    <text evidence="1">The sequence shown here is derived from an EMBL/GenBank/DDBJ whole genome shotgun (WGS) entry which is preliminary data.</text>
</comment>
<accession>A0A8H3A2L1</accession>
<dbReference type="AlphaFoldDB" id="A0A8H3A2L1"/>
<evidence type="ECO:0000313" key="2">
    <source>
        <dbReference type="Proteomes" id="UP000663846"/>
    </source>
</evidence>
<protein>
    <submittedName>
        <fullName evidence="1">Uncharacterized protein</fullName>
    </submittedName>
</protein>
<sequence>MPGSARTAPVAPVLAPKPVELFTIIAKKSPAITGHIQSPPCHHLVAAPFASSPLRPFAPSSLPVHRRAPLPVAFTRPHTTPISTKTAG</sequence>
<dbReference type="EMBL" id="CAJMWS010000103">
    <property type="protein sequence ID" value="CAE6364024.1"/>
    <property type="molecule type" value="Genomic_DNA"/>
</dbReference>
<organism evidence="1 2">
    <name type="scientific">Rhizoctonia solani</name>
    <dbReference type="NCBI Taxonomy" id="456999"/>
    <lineage>
        <taxon>Eukaryota</taxon>
        <taxon>Fungi</taxon>
        <taxon>Dikarya</taxon>
        <taxon>Basidiomycota</taxon>
        <taxon>Agaricomycotina</taxon>
        <taxon>Agaricomycetes</taxon>
        <taxon>Cantharellales</taxon>
        <taxon>Ceratobasidiaceae</taxon>
        <taxon>Rhizoctonia</taxon>
    </lineage>
</organism>
<dbReference type="Proteomes" id="UP000663846">
    <property type="component" value="Unassembled WGS sequence"/>
</dbReference>
<reference evidence="1" key="1">
    <citation type="submission" date="2021-01" db="EMBL/GenBank/DDBJ databases">
        <authorList>
            <person name="Kaushik A."/>
        </authorList>
    </citation>
    <scope>NUCLEOTIDE SEQUENCE</scope>
    <source>
        <strain evidence="1">AG1-1C</strain>
    </source>
</reference>
<proteinExistence type="predicted"/>
<gene>
    <name evidence="1" type="ORF">RDB_LOCUS21434</name>
</gene>
<name>A0A8H3A2L1_9AGAM</name>
<feature type="non-terminal residue" evidence="1">
    <location>
        <position position="1"/>
    </location>
</feature>
<evidence type="ECO:0000313" key="1">
    <source>
        <dbReference type="EMBL" id="CAE6364024.1"/>
    </source>
</evidence>